<gene>
    <name evidence="1" type="ORF">DVT68_00265</name>
</gene>
<evidence type="ECO:0000313" key="2">
    <source>
        <dbReference type="Proteomes" id="UP000254711"/>
    </source>
</evidence>
<organism evidence="1 2">
    <name type="scientific">Dyella solisilvae</name>
    <dbReference type="NCBI Taxonomy" id="1920168"/>
    <lineage>
        <taxon>Bacteria</taxon>
        <taxon>Pseudomonadati</taxon>
        <taxon>Pseudomonadota</taxon>
        <taxon>Gammaproteobacteria</taxon>
        <taxon>Lysobacterales</taxon>
        <taxon>Rhodanobacteraceae</taxon>
        <taxon>Dyella</taxon>
    </lineage>
</organism>
<comment type="caution">
    <text evidence="1">The sequence shown here is derived from an EMBL/GenBank/DDBJ whole genome shotgun (WGS) entry which is preliminary data.</text>
</comment>
<dbReference type="RefSeq" id="WP_114823078.1">
    <property type="nucleotide sequence ID" value="NZ_QQSY01000001.1"/>
</dbReference>
<dbReference type="AlphaFoldDB" id="A0A370K9K3"/>
<name>A0A370K9K3_9GAMM</name>
<dbReference type="Proteomes" id="UP000254711">
    <property type="component" value="Unassembled WGS sequence"/>
</dbReference>
<reference evidence="1 2" key="1">
    <citation type="submission" date="2018-07" db="EMBL/GenBank/DDBJ databases">
        <title>Dyella solisilvae sp. nov., isolated from the pine and broad-leaved mixed forest soil.</title>
        <authorList>
            <person name="Gao Z."/>
            <person name="Qiu L."/>
        </authorList>
    </citation>
    <scope>NUCLEOTIDE SEQUENCE [LARGE SCALE GENOMIC DNA]</scope>
    <source>
        <strain evidence="1 2">DHG54</strain>
    </source>
</reference>
<accession>A0A370K9K3</accession>
<dbReference type="OrthoDB" id="6028479at2"/>
<protein>
    <recommendedName>
        <fullName evidence="3">TnsA endonuclease N-terminal domain-containing protein</fullName>
    </recommendedName>
</protein>
<keyword evidence="2" id="KW-1185">Reference proteome</keyword>
<evidence type="ECO:0000313" key="1">
    <source>
        <dbReference type="EMBL" id="RDI99336.1"/>
    </source>
</evidence>
<proteinExistence type="predicted"/>
<dbReference type="EMBL" id="QQSY01000001">
    <property type="protein sequence ID" value="RDI99336.1"/>
    <property type="molecule type" value="Genomic_DNA"/>
</dbReference>
<evidence type="ECO:0008006" key="3">
    <source>
        <dbReference type="Google" id="ProtNLM"/>
    </source>
</evidence>
<sequence length="243" mass="27121">MTTASKISEGTPFDVATRIYDGSPRPVTPRAFGRREFERRDVYGFLSIKEDRAIEVDGLPALCVALSLECDPRINAYVERPRKLLVGARSLELDFWVRYKSGREEFLLVVSEADCVSNPGGTRSPRESRRLAEAASLASINLHSITEYDVRVEGSRLMVHNRLLAFTQVAQTLSNGLAIRIRLLNYFSSVGRARIDQAEEALAPLPPSDLHAVICELVCLGALTFDRAYGLTRHTIIERSVRT</sequence>